<dbReference type="SUPFAM" id="SSF110849">
    <property type="entry name" value="ParB/Sulfiredoxin"/>
    <property type="match status" value="1"/>
</dbReference>
<dbReference type="SUPFAM" id="SSF109709">
    <property type="entry name" value="KorB DNA-binding domain-like"/>
    <property type="match status" value="1"/>
</dbReference>
<feature type="region of interest" description="Disordered" evidence="1">
    <location>
        <begin position="337"/>
        <end position="376"/>
    </location>
</feature>
<accession>A0ABY4TYG8</accession>
<gene>
    <name evidence="3" type="ORF">M9980_13875</name>
</gene>
<feature type="compositionally biased region" description="Basic and acidic residues" evidence="1">
    <location>
        <begin position="366"/>
        <end position="376"/>
    </location>
</feature>
<feature type="domain" description="ParB-like N-terminal" evidence="2">
    <location>
        <begin position="23"/>
        <end position="122"/>
    </location>
</feature>
<dbReference type="PANTHER" id="PTHR33375:SF1">
    <property type="entry name" value="CHROMOSOME-PARTITIONING PROTEIN PARB-RELATED"/>
    <property type="match status" value="1"/>
</dbReference>
<dbReference type="InterPro" id="IPR003115">
    <property type="entry name" value="ParB_N"/>
</dbReference>
<dbReference type="InterPro" id="IPR036086">
    <property type="entry name" value="ParB/Sulfiredoxin_sf"/>
</dbReference>
<dbReference type="EMBL" id="CP098401">
    <property type="protein sequence ID" value="URW75591.1"/>
    <property type="molecule type" value="Genomic_DNA"/>
</dbReference>
<evidence type="ECO:0000256" key="1">
    <source>
        <dbReference type="SAM" id="MobiDB-lite"/>
    </source>
</evidence>
<evidence type="ECO:0000259" key="2">
    <source>
        <dbReference type="SMART" id="SM00470"/>
    </source>
</evidence>
<evidence type="ECO:0000313" key="4">
    <source>
        <dbReference type="Proteomes" id="UP001055580"/>
    </source>
</evidence>
<dbReference type="InterPro" id="IPR050336">
    <property type="entry name" value="Chromosome_partition/occlusion"/>
</dbReference>
<organism evidence="3 4">
    <name type="scientific">Sphingomonas donggukensis</name>
    <dbReference type="NCBI Taxonomy" id="2949093"/>
    <lineage>
        <taxon>Bacteria</taxon>
        <taxon>Pseudomonadati</taxon>
        <taxon>Pseudomonadota</taxon>
        <taxon>Alphaproteobacteria</taxon>
        <taxon>Sphingomonadales</taxon>
        <taxon>Sphingomonadaceae</taxon>
        <taxon>Sphingomonas</taxon>
    </lineage>
</organism>
<sequence length="376" mass="41091">MTDTENREIGAHAHLLESAWIYRADPADCDLHWANTRDRDRLDDHIESLKTSILTSGQLSPATTVEAPDNPDRYLLLTGGCRAEAVRRARKEGHNIDLVLLIVSATDDVAAEIVFAEQAKTKSWSAHEYALHLDKLCDQFGSNKQVATRIGLNVSNIGRNRNVTALPAAVLNIVEDRHEISASAATDFMRAWRGEGRAVLEDHLRELARLEDRPAAAWLVDSCREAIALSIDPPPSNVVHVAEFVAADPGADDEVDADMDAAVFMSPPNEMLGDIPSSTSTNPLAARRAEMRIENGEREVEIVLPDDQVVGRAKKVAGGAMIMTIDAPDQHPLNEIGGNPRRAAAPVHPVTPRGLRAHPPFSADWQKTHNREKSGD</sequence>
<keyword evidence="4" id="KW-1185">Reference proteome</keyword>
<evidence type="ECO:0000313" key="3">
    <source>
        <dbReference type="EMBL" id="URW75591.1"/>
    </source>
</evidence>
<dbReference type="PANTHER" id="PTHR33375">
    <property type="entry name" value="CHROMOSOME-PARTITIONING PROTEIN PARB-RELATED"/>
    <property type="match status" value="1"/>
</dbReference>
<dbReference type="Gene3D" id="1.10.10.2830">
    <property type="match status" value="1"/>
</dbReference>
<dbReference type="Proteomes" id="UP001055580">
    <property type="component" value="Chromosome"/>
</dbReference>
<name>A0ABY4TYG8_9SPHN</name>
<reference evidence="3" key="1">
    <citation type="submission" date="2022-05" db="EMBL/GenBank/DDBJ databases">
        <title>Sphingomonas sp. strain RMG20 Genome sequencing and assembly.</title>
        <authorList>
            <person name="Kim I."/>
        </authorList>
    </citation>
    <scope>NUCLEOTIDE SEQUENCE</scope>
    <source>
        <strain evidence="3">RMG20</strain>
    </source>
</reference>
<dbReference type="RefSeq" id="WP_250751948.1">
    <property type="nucleotide sequence ID" value="NZ_CP098401.1"/>
</dbReference>
<dbReference type="SMART" id="SM00470">
    <property type="entry name" value="ParB"/>
    <property type="match status" value="1"/>
</dbReference>
<protein>
    <submittedName>
        <fullName evidence="3">ParB N-terminal domain-containing protein</fullName>
    </submittedName>
</protein>
<proteinExistence type="predicted"/>